<dbReference type="SUPFAM" id="SSF47928">
    <property type="entry name" value="N-terminal domain of the delta subunit of the F1F0-ATP synthase"/>
    <property type="match status" value="1"/>
</dbReference>
<dbReference type="EMBL" id="LR824013">
    <property type="protein sequence ID" value="CAD0199331.1"/>
    <property type="molecule type" value="Genomic_DNA"/>
</dbReference>
<dbReference type="Pfam" id="PF00213">
    <property type="entry name" value="OSCP"/>
    <property type="match status" value="1"/>
</dbReference>
<evidence type="ECO:0000256" key="8">
    <source>
        <dbReference type="ARBA" id="ARBA00033369"/>
    </source>
</evidence>
<gene>
    <name evidence="9" type="ORF">CINC_LOCUS1026</name>
</gene>
<protein>
    <recommendedName>
        <fullName evidence="8">Oligomycin sensitivity conferral protein</fullName>
    </recommendedName>
</protein>
<dbReference type="Proteomes" id="UP001154114">
    <property type="component" value="Chromosome 10"/>
</dbReference>
<dbReference type="Gene3D" id="1.10.520.20">
    <property type="entry name" value="N-terminal domain of the delta subunit of the F1F0-ATP synthase"/>
    <property type="match status" value="1"/>
</dbReference>
<evidence type="ECO:0000256" key="1">
    <source>
        <dbReference type="ARBA" id="ARBA00004370"/>
    </source>
</evidence>
<keyword evidence="4" id="KW-0375">Hydrogen ion transport</keyword>
<comment type="similarity">
    <text evidence="2">Belongs to the ATPase delta chain family.</text>
</comment>
<evidence type="ECO:0000256" key="2">
    <source>
        <dbReference type="ARBA" id="ARBA00007046"/>
    </source>
</evidence>
<accession>A0A9N8KUG9</accession>
<dbReference type="InterPro" id="IPR026015">
    <property type="entry name" value="ATP_synth_OSCP/delta_N_sf"/>
</dbReference>
<dbReference type="PRINTS" id="PR00125">
    <property type="entry name" value="ATPASEDELTA"/>
</dbReference>
<evidence type="ECO:0000256" key="4">
    <source>
        <dbReference type="ARBA" id="ARBA00022781"/>
    </source>
</evidence>
<organism evidence="9 10">
    <name type="scientific">Chrysodeixis includens</name>
    <name type="common">Soybean looper</name>
    <name type="synonym">Pseudoplusia includens</name>
    <dbReference type="NCBI Taxonomy" id="689277"/>
    <lineage>
        <taxon>Eukaryota</taxon>
        <taxon>Metazoa</taxon>
        <taxon>Ecdysozoa</taxon>
        <taxon>Arthropoda</taxon>
        <taxon>Hexapoda</taxon>
        <taxon>Insecta</taxon>
        <taxon>Pterygota</taxon>
        <taxon>Neoptera</taxon>
        <taxon>Endopterygota</taxon>
        <taxon>Lepidoptera</taxon>
        <taxon>Glossata</taxon>
        <taxon>Ditrysia</taxon>
        <taxon>Noctuoidea</taxon>
        <taxon>Noctuidae</taxon>
        <taxon>Plusiinae</taxon>
        <taxon>Chrysodeixis</taxon>
    </lineage>
</organism>
<dbReference type="OrthoDB" id="1262810at2759"/>
<evidence type="ECO:0000313" key="10">
    <source>
        <dbReference type="Proteomes" id="UP001154114"/>
    </source>
</evidence>
<dbReference type="NCBIfam" id="TIGR01145">
    <property type="entry name" value="ATP_synt_delta"/>
    <property type="match status" value="1"/>
</dbReference>
<keyword evidence="5" id="KW-0406">Ion transport</keyword>
<evidence type="ECO:0000256" key="7">
    <source>
        <dbReference type="ARBA" id="ARBA00023310"/>
    </source>
</evidence>
<dbReference type="GO" id="GO:0016020">
    <property type="term" value="C:membrane"/>
    <property type="evidence" value="ECO:0007669"/>
    <property type="project" value="UniProtKB-SubCell"/>
</dbReference>
<dbReference type="AlphaFoldDB" id="A0A9N8KUG9"/>
<dbReference type="PANTHER" id="PTHR11910">
    <property type="entry name" value="ATP SYNTHASE DELTA CHAIN"/>
    <property type="match status" value="1"/>
</dbReference>
<dbReference type="GO" id="GO:0046933">
    <property type="term" value="F:proton-transporting ATP synthase activity, rotational mechanism"/>
    <property type="evidence" value="ECO:0007669"/>
    <property type="project" value="InterPro"/>
</dbReference>
<keyword evidence="3" id="KW-0813">Transport</keyword>
<evidence type="ECO:0000256" key="5">
    <source>
        <dbReference type="ARBA" id="ARBA00023065"/>
    </source>
</evidence>
<sequence length="200" mass="22221">MNRIFVRTMATIAKKPPISVFGVEGRYVSALYSAASQKNQLEATEKSLREFLKLLAKPKIADFVVSSLIPCNEKAKLLREVGKQAGMPDTAANFLGIVAENGRLKMLRRIINMFIGVMVAHRNEALCEVITAEPLDEATRKTLLEVLKKFVKPGQNILLTEKVKLRVIGGMVVGIEDKVIDMTIARKVLKYTQLLKIGIL</sequence>
<keyword evidence="7" id="KW-0066">ATP synthesis</keyword>
<dbReference type="InterPro" id="IPR000711">
    <property type="entry name" value="ATPase_OSCP/dsu"/>
</dbReference>
<keyword evidence="10" id="KW-1185">Reference proteome</keyword>
<proteinExistence type="inferred from homology"/>
<keyword evidence="6" id="KW-0472">Membrane</keyword>
<evidence type="ECO:0000256" key="3">
    <source>
        <dbReference type="ARBA" id="ARBA00022448"/>
    </source>
</evidence>
<dbReference type="HAMAP" id="MF_01416">
    <property type="entry name" value="ATP_synth_delta_bact"/>
    <property type="match status" value="1"/>
</dbReference>
<comment type="subcellular location">
    <subcellularLocation>
        <location evidence="1">Membrane</location>
    </subcellularLocation>
</comment>
<name>A0A9N8KUG9_CHRIL</name>
<evidence type="ECO:0000256" key="6">
    <source>
        <dbReference type="ARBA" id="ARBA00023136"/>
    </source>
</evidence>
<evidence type="ECO:0000313" key="9">
    <source>
        <dbReference type="EMBL" id="CAD0199331.1"/>
    </source>
</evidence>
<reference evidence="9" key="1">
    <citation type="submission" date="2021-12" db="EMBL/GenBank/DDBJ databases">
        <authorList>
            <person name="King R."/>
        </authorList>
    </citation>
    <scope>NUCLEOTIDE SEQUENCE</scope>
</reference>